<dbReference type="GO" id="GO:0003729">
    <property type="term" value="F:mRNA binding"/>
    <property type="evidence" value="ECO:0007669"/>
    <property type="project" value="InterPro"/>
</dbReference>
<evidence type="ECO:0000256" key="7">
    <source>
        <dbReference type="PROSITE-ProRule" id="PRU00723"/>
    </source>
</evidence>
<feature type="zinc finger region" description="C3H1-type" evidence="7">
    <location>
        <begin position="79"/>
        <end position="107"/>
    </location>
</feature>
<reference evidence="9" key="3">
    <citation type="submission" date="2022-06" db="UniProtKB">
        <authorList>
            <consortium name="EnsemblPlants"/>
        </authorList>
    </citation>
    <scope>IDENTIFICATION</scope>
</reference>
<dbReference type="Gene3D" id="3.30.1370.10">
    <property type="entry name" value="K Homology domain, type 1"/>
    <property type="match status" value="1"/>
</dbReference>
<feature type="zinc finger region" description="C3H1-type" evidence="7">
    <location>
        <begin position="19"/>
        <end position="47"/>
    </location>
</feature>
<keyword evidence="4 7" id="KW-0862">Zinc</keyword>
<keyword evidence="2" id="KW-0677">Repeat</keyword>
<feature type="domain" description="C3H1-type" evidence="8">
    <location>
        <begin position="145"/>
        <end position="173"/>
    </location>
</feature>
<dbReference type="InterPro" id="IPR045877">
    <property type="entry name" value="ZFP36-like"/>
</dbReference>
<evidence type="ECO:0000256" key="3">
    <source>
        <dbReference type="ARBA" id="ARBA00022771"/>
    </source>
</evidence>
<feature type="zinc finger region" description="C3H1-type" evidence="7">
    <location>
        <begin position="145"/>
        <end position="173"/>
    </location>
</feature>
<accession>A0A8R7QMD2</accession>
<dbReference type="PROSITE" id="PS50103">
    <property type="entry name" value="ZF_C3H1"/>
    <property type="match status" value="4"/>
</dbReference>
<keyword evidence="6" id="KW-0694">RNA-binding</keyword>
<evidence type="ECO:0000256" key="1">
    <source>
        <dbReference type="ARBA" id="ARBA00022723"/>
    </source>
</evidence>
<dbReference type="GO" id="GO:0008270">
    <property type="term" value="F:zinc ion binding"/>
    <property type="evidence" value="ECO:0007669"/>
    <property type="project" value="UniProtKB-KW"/>
</dbReference>
<evidence type="ECO:0000256" key="5">
    <source>
        <dbReference type="ARBA" id="ARBA00023125"/>
    </source>
</evidence>
<dbReference type="FunFam" id="4.10.1000.10:FF:000003">
    <property type="entry name" value="Zinc finger CCCH domain-containing protein"/>
    <property type="match status" value="2"/>
</dbReference>
<dbReference type="AlphaFoldDB" id="A0A8R7QMD2"/>
<evidence type="ECO:0000259" key="8">
    <source>
        <dbReference type="PROSITE" id="PS50103"/>
    </source>
</evidence>
<evidence type="ECO:0000313" key="10">
    <source>
        <dbReference type="Proteomes" id="UP000015106"/>
    </source>
</evidence>
<dbReference type="PANTHER" id="PTHR12547">
    <property type="entry name" value="CCCH ZINC FINGER/TIS11-RELATED"/>
    <property type="match status" value="1"/>
</dbReference>
<sequence>MMIDCFGVTVPEAFEAGAGSKSKPCVRFLSTAGCRFGSNCHFIHDIPGGSQAVAETSIPSGPAPAPKITVSESFQTGVGSKSKPCTKFFSTTGCPFGEGCHFLHYFPGGHQAVAKMSNLGGQAFAHPQGRMPAESAVPDGQPTPTVKTKLCNKYNTAEGCKWGDKCHFAHGERELGKHTFINNSMPPRMGTRPIGHFGPPAMPGPAMTTPTGFGASSTAKVSVDASLVGGIIGRGGVNTKQISGVTGAKLRIRDHERDAGLKNVELEGTPEQIRHASAMVWEHLPVPGGGRYNGVKTRLCAHFARGSCTYGDGCRFAHSESELRRPAP</sequence>
<dbReference type="InterPro" id="IPR036855">
    <property type="entry name" value="Znf_CCCH_sf"/>
</dbReference>
<evidence type="ECO:0000256" key="2">
    <source>
        <dbReference type="ARBA" id="ARBA00022737"/>
    </source>
</evidence>
<evidence type="ECO:0000313" key="9">
    <source>
        <dbReference type="EnsemblPlants" id="TuG1812G0600001789.01.T01"/>
    </source>
</evidence>
<dbReference type="GO" id="GO:0051252">
    <property type="term" value="P:regulation of RNA metabolic process"/>
    <property type="evidence" value="ECO:0007669"/>
    <property type="project" value="UniProtKB-ARBA"/>
</dbReference>
<dbReference type="InterPro" id="IPR000571">
    <property type="entry name" value="Znf_CCCH"/>
</dbReference>
<dbReference type="Gene3D" id="4.10.1000.10">
    <property type="entry name" value="Zinc finger, CCCH-type"/>
    <property type="match status" value="3"/>
</dbReference>
<evidence type="ECO:0000256" key="4">
    <source>
        <dbReference type="ARBA" id="ARBA00022833"/>
    </source>
</evidence>
<dbReference type="InterPro" id="IPR004088">
    <property type="entry name" value="KH_dom_type_1"/>
</dbReference>
<proteinExistence type="predicted"/>
<feature type="domain" description="C3H1-type" evidence="8">
    <location>
        <begin position="79"/>
        <end position="107"/>
    </location>
</feature>
<keyword evidence="10" id="KW-1185">Reference proteome</keyword>
<dbReference type="EnsemblPlants" id="TuG1812G0600001789.01.T01">
    <property type="protein sequence ID" value="TuG1812G0600001789.01.T01"/>
    <property type="gene ID" value="TuG1812G0600001789.01"/>
</dbReference>
<dbReference type="GO" id="GO:0003677">
    <property type="term" value="F:DNA binding"/>
    <property type="evidence" value="ECO:0007669"/>
    <property type="project" value="UniProtKB-KW"/>
</dbReference>
<dbReference type="InterPro" id="IPR036612">
    <property type="entry name" value="KH_dom_type_1_sf"/>
</dbReference>
<keyword evidence="3 7" id="KW-0863">Zinc-finger</keyword>
<feature type="domain" description="C3H1-type" evidence="8">
    <location>
        <begin position="294"/>
        <end position="321"/>
    </location>
</feature>
<dbReference type="SMART" id="SM00356">
    <property type="entry name" value="ZnF_C3H1"/>
    <property type="match status" value="4"/>
</dbReference>
<reference evidence="10" key="1">
    <citation type="journal article" date="2013" name="Nature">
        <title>Draft genome of the wheat A-genome progenitor Triticum urartu.</title>
        <authorList>
            <person name="Ling H.Q."/>
            <person name="Zhao S."/>
            <person name="Liu D."/>
            <person name="Wang J."/>
            <person name="Sun H."/>
            <person name="Zhang C."/>
            <person name="Fan H."/>
            <person name="Li D."/>
            <person name="Dong L."/>
            <person name="Tao Y."/>
            <person name="Gao C."/>
            <person name="Wu H."/>
            <person name="Li Y."/>
            <person name="Cui Y."/>
            <person name="Guo X."/>
            <person name="Zheng S."/>
            <person name="Wang B."/>
            <person name="Yu K."/>
            <person name="Liang Q."/>
            <person name="Yang W."/>
            <person name="Lou X."/>
            <person name="Chen J."/>
            <person name="Feng M."/>
            <person name="Jian J."/>
            <person name="Zhang X."/>
            <person name="Luo G."/>
            <person name="Jiang Y."/>
            <person name="Liu J."/>
            <person name="Wang Z."/>
            <person name="Sha Y."/>
            <person name="Zhang B."/>
            <person name="Wu H."/>
            <person name="Tang D."/>
            <person name="Shen Q."/>
            <person name="Xue P."/>
            <person name="Zou S."/>
            <person name="Wang X."/>
            <person name="Liu X."/>
            <person name="Wang F."/>
            <person name="Yang Y."/>
            <person name="An X."/>
            <person name="Dong Z."/>
            <person name="Zhang K."/>
            <person name="Zhang X."/>
            <person name="Luo M.C."/>
            <person name="Dvorak J."/>
            <person name="Tong Y."/>
            <person name="Wang J."/>
            <person name="Yang H."/>
            <person name="Li Z."/>
            <person name="Wang D."/>
            <person name="Zhang A."/>
            <person name="Wang J."/>
        </authorList>
    </citation>
    <scope>NUCLEOTIDE SEQUENCE</scope>
    <source>
        <strain evidence="10">cv. G1812</strain>
    </source>
</reference>
<feature type="zinc finger region" description="C3H1-type" evidence="7">
    <location>
        <begin position="294"/>
        <end position="321"/>
    </location>
</feature>
<reference evidence="9" key="2">
    <citation type="submission" date="2018-03" db="EMBL/GenBank/DDBJ databases">
        <title>The Triticum urartu genome reveals the dynamic nature of wheat genome evolution.</title>
        <authorList>
            <person name="Ling H."/>
            <person name="Ma B."/>
            <person name="Shi X."/>
            <person name="Liu H."/>
            <person name="Dong L."/>
            <person name="Sun H."/>
            <person name="Cao Y."/>
            <person name="Gao Q."/>
            <person name="Zheng S."/>
            <person name="Li Y."/>
            <person name="Yu Y."/>
            <person name="Du H."/>
            <person name="Qi M."/>
            <person name="Li Y."/>
            <person name="Yu H."/>
            <person name="Cui Y."/>
            <person name="Wang N."/>
            <person name="Chen C."/>
            <person name="Wu H."/>
            <person name="Zhao Y."/>
            <person name="Zhang J."/>
            <person name="Li Y."/>
            <person name="Zhou W."/>
            <person name="Zhang B."/>
            <person name="Hu W."/>
            <person name="Eijk M."/>
            <person name="Tang J."/>
            <person name="Witsenboer H."/>
            <person name="Zhao S."/>
            <person name="Li Z."/>
            <person name="Zhang A."/>
            <person name="Wang D."/>
            <person name="Liang C."/>
        </authorList>
    </citation>
    <scope>NUCLEOTIDE SEQUENCE [LARGE SCALE GENOMIC DNA]</scope>
    <source>
        <strain evidence="9">cv. G1812</strain>
    </source>
</reference>
<dbReference type="Gramene" id="TuG1812G0600001789.01.T01">
    <property type="protein sequence ID" value="TuG1812G0600001789.01.T01"/>
    <property type="gene ID" value="TuG1812G0600001789.01"/>
</dbReference>
<dbReference type="Pfam" id="PF00013">
    <property type="entry name" value="KH_1"/>
    <property type="match status" value="1"/>
</dbReference>
<dbReference type="PANTHER" id="PTHR12547:SF154">
    <property type="entry name" value="ZINC FINGER CCCH DOMAIN-CONTAINING PROTEIN 52"/>
    <property type="match status" value="1"/>
</dbReference>
<dbReference type="Pfam" id="PF00642">
    <property type="entry name" value="zf-CCCH"/>
    <property type="match status" value="3"/>
</dbReference>
<dbReference type="SUPFAM" id="SSF54791">
    <property type="entry name" value="Eukaryotic type KH-domain (KH-domain type I)"/>
    <property type="match status" value="1"/>
</dbReference>
<dbReference type="SMART" id="SM00322">
    <property type="entry name" value="KH"/>
    <property type="match status" value="1"/>
</dbReference>
<dbReference type="Proteomes" id="UP000015106">
    <property type="component" value="Chromosome 6"/>
</dbReference>
<name>A0A8R7QMD2_TRIUA</name>
<protein>
    <recommendedName>
        <fullName evidence="8">C3H1-type domain-containing protein</fullName>
    </recommendedName>
</protein>
<feature type="domain" description="C3H1-type" evidence="8">
    <location>
        <begin position="19"/>
        <end position="47"/>
    </location>
</feature>
<keyword evidence="1 7" id="KW-0479">Metal-binding</keyword>
<dbReference type="SUPFAM" id="SSF90229">
    <property type="entry name" value="CCCH zinc finger"/>
    <property type="match status" value="4"/>
</dbReference>
<dbReference type="PROSITE" id="PS50084">
    <property type="entry name" value="KH_TYPE_1"/>
    <property type="match status" value="1"/>
</dbReference>
<keyword evidence="5" id="KW-0238">DNA-binding</keyword>
<dbReference type="InterPro" id="IPR004087">
    <property type="entry name" value="KH_dom"/>
</dbReference>
<organism evidence="9 10">
    <name type="scientific">Triticum urartu</name>
    <name type="common">Red wild einkorn</name>
    <name type="synonym">Crithodium urartu</name>
    <dbReference type="NCBI Taxonomy" id="4572"/>
    <lineage>
        <taxon>Eukaryota</taxon>
        <taxon>Viridiplantae</taxon>
        <taxon>Streptophyta</taxon>
        <taxon>Embryophyta</taxon>
        <taxon>Tracheophyta</taxon>
        <taxon>Spermatophyta</taxon>
        <taxon>Magnoliopsida</taxon>
        <taxon>Liliopsida</taxon>
        <taxon>Poales</taxon>
        <taxon>Poaceae</taxon>
        <taxon>BOP clade</taxon>
        <taxon>Pooideae</taxon>
        <taxon>Triticodae</taxon>
        <taxon>Triticeae</taxon>
        <taxon>Triticinae</taxon>
        <taxon>Triticum</taxon>
    </lineage>
</organism>
<evidence type="ECO:0000256" key="6">
    <source>
        <dbReference type="PROSITE-ProRule" id="PRU00117"/>
    </source>
</evidence>
<dbReference type="GO" id="GO:0010468">
    <property type="term" value="P:regulation of gene expression"/>
    <property type="evidence" value="ECO:0007669"/>
    <property type="project" value="UniProtKB-ARBA"/>
</dbReference>